<reference evidence="2 3" key="1">
    <citation type="submission" date="2016-10" db="EMBL/GenBank/DDBJ databases">
        <authorList>
            <person name="de Groot N.N."/>
        </authorList>
    </citation>
    <scope>NUCLEOTIDE SEQUENCE [LARGE SCALE GENOMIC DNA]</scope>
    <source>
        <strain evidence="2 3">47C3B</strain>
    </source>
</reference>
<dbReference type="STRING" id="1391627.SAMN05216464_10423"/>
<dbReference type="SMART" id="SM00860">
    <property type="entry name" value="SMI1_KNR4"/>
    <property type="match status" value="1"/>
</dbReference>
<dbReference type="Pfam" id="PF14568">
    <property type="entry name" value="SUKH_6"/>
    <property type="match status" value="1"/>
</dbReference>
<dbReference type="AlphaFoldDB" id="A0A1G7ADC2"/>
<dbReference type="SUPFAM" id="SSF160631">
    <property type="entry name" value="SMI1/KNR4-like"/>
    <property type="match status" value="1"/>
</dbReference>
<evidence type="ECO:0000259" key="1">
    <source>
        <dbReference type="SMART" id="SM00860"/>
    </source>
</evidence>
<proteinExistence type="predicted"/>
<feature type="domain" description="Knr4/Smi1-like" evidence="1">
    <location>
        <begin position="32"/>
        <end position="155"/>
    </location>
</feature>
<organism evidence="2 3">
    <name type="scientific">Mucilaginibacter pineti</name>
    <dbReference type="NCBI Taxonomy" id="1391627"/>
    <lineage>
        <taxon>Bacteria</taxon>
        <taxon>Pseudomonadati</taxon>
        <taxon>Bacteroidota</taxon>
        <taxon>Sphingobacteriia</taxon>
        <taxon>Sphingobacteriales</taxon>
        <taxon>Sphingobacteriaceae</taxon>
        <taxon>Mucilaginibacter</taxon>
    </lineage>
</organism>
<name>A0A1G7ADC2_9SPHI</name>
<dbReference type="InterPro" id="IPR037883">
    <property type="entry name" value="Knr4/Smi1-like_sf"/>
</dbReference>
<evidence type="ECO:0000313" key="3">
    <source>
        <dbReference type="Proteomes" id="UP000199072"/>
    </source>
</evidence>
<dbReference type="Proteomes" id="UP000199072">
    <property type="component" value="Unassembled WGS sequence"/>
</dbReference>
<protein>
    <submittedName>
        <fullName evidence="2">SMI1-KNR4 cell-wall</fullName>
    </submittedName>
</protein>
<gene>
    <name evidence="2" type="ORF">SAMN05216464_10423</name>
</gene>
<keyword evidence="3" id="KW-1185">Reference proteome</keyword>
<dbReference type="Gene3D" id="3.40.1580.10">
    <property type="entry name" value="SMI1/KNR4-like"/>
    <property type="match status" value="1"/>
</dbReference>
<dbReference type="EMBL" id="FNAI01000004">
    <property type="protein sequence ID" value="SDE11866.1"/>
    <property type="molecule type" value="Genomic_DNA"/>
</dbReference>
<sequence length="172" mass="19964">MELTTNIIAKKCDTVLDELLLFADDIISFGPRITDNRLELFEKLLGFEFPFDFKYIMKKHNGISLMGTGICGLDNELLLGSSLDEMYKFEHFEVYNKMPLEFFPFSPDGFGNHYCFDLSKLSDGTCPVVFWQHDIIYNNDEVEVCYLNLTAWIKEVMIDWTLDDTNYDGTSK</sequence>
<evidence type="ECO:0000313" key="2">
    <source>
        <dbReference type="EMBL" id="SDE11866.1"/>
    </source>
</evidence>
<dbReference type="OrthoDB" id="681074at2"/>
<dbReference type="RefSeq" id="WP_091148879.1">
    <property type="nucleotide sequence ID" value="NZ_FNAI01000004.1"/>
</dbReference>
<accession>A0A1G7ADC2</accession>
<dbReference type="InterPro" id="IPR018958">
    <property type="entry name" value="Knr4/Smi1-like_dom"/>
</dbReference>